<feature type="signal peptide" evidence="1">
    <location>
        <begin position="1"/>
        <end position="28"/>
    </location>
</feature>
<name>G7QDF1_9BACT</name>
<accession>G7QDF1</accession>
<evidence type="ECO:0000313" key="3">
    <source>
        <dbReference type="Proteomes" id="UP000004662"/>
    </source>
</evidence>
<dbReference type="RefSeq" id="WP_009179899.1">
    <property type="nucleotide sequence ID" value="NZ_CM001368.1"/>
</dbReference>
<dbReference type="HOGENOM" id="CLU_3117201_0_0_7"/>
<dbReference type="eggNOG" id="ENOG50318C8">
    <property type="taxonomic scope" value="Bacteria"/>
</dbReference>
<keyword evidence="3" id="KW-1185">Reference proteome</keyword>
<sequence>MQQTFSRAVTAALASAFVLALAALPARAAEPLLTVLFTGNTYGNFAPCPS</sequence>
<dbReference type="EMBL" id="CM001368">
    <property type="protein sequence ID" value="EHJ46457.1"/>
    <property type="molecule type" value="Genomic_DNA"/>
</dbReference>
<organism evidence="2 3">
    <name type="scientific">Solidesulfovibrio carbinoliphilus subsp. oakridgensis</name>
    <dbReference type="NCBI Taxonomy" id="694327"/>
    <lineage>
        <taxon>Bacteria</taxon>
        <taxon>Pseudomonadati</taxon>
        <taxon>Thermodesulfobacteriota</taxon>
        <taxon>Desulfovibrionia</taxon>
        <taxon>Desulfovibrionales</taxon>
        <taxon>Desulfovibrionaceae</taxon>
        <taxon>Solidesulfovibrio</taxon>
    </lineage>
</organism>
<dbReference type="Proteomes" id="UP000004662">
    <property type="component" value="Chromosome"/>
</dbReference>
<reference evidence="3" key="1">
    <citation type="journal article" date="2015" name="Genome Announc.">
        <title>High-Quality Draft Genome Sequence of Desulfovibrio carbinoliphilus FW-101-2B, an Organic Acid-Oxidizing Sulfate-Reducing Bacterium Isolated from Uranium(VI)-Contaminated Groundwater.</title>
        <authorList>
            <person name="Ramsay B.D."/>
            <person name="Hwang C."/>
            <person name="Woo H.L."/>
            <person name="Carroll S.L."/>
            <person name="Lucas S."/>
            <person name="Han J."/>
            <person name="Lapidus A.L."/>
            <person name="Cheng J.F."/>
            <person name="Goodwin L.A."/>
            <person name="Pitluck S."/>
            <person name="Peters L."/>
            <person name="Chertkov O."/>
            <person name="Held B."/>
            <person name="Detter J.C."/>
            <person name="Han C.S."/>
            <person name="Tapia R."/>
            <person name="Land M.L."/>
            <person name="Hauser L.J."/>
            <person name="Kyrpides N.C."/>
            <person name="Ivanova N.N."/>
            <person name="Mikhailova N."/>
            <person name="Pagani I."/>
            <person name="Woyke T."/>
            <person name="Arkin A.P."/>
            <person name="Dehal P."/>
            <person name="Chivian D."/>
            <person name="Criddle C.S."/>
            <person name="Wu W."/>
            <person name="Chakraborty R."/>
            <person name="Hazen T.C."/>
            <person name="Fields M.W."/>
        </authorList>
    </citation>
    <scope>NUCLEOTIDE SEQUENCE [LARGE SCALE GENOMIC DNA]</scope>
    <source>
        <strain evidence="3">FW-101-2B</strain>
    </source>
</reference>
<proteinExistence type="predicted"/>
<keyword evidence="1" id="KW-0732">Signal</keyword>
<protein>
    <submittedName>
        <fullName evidence="2">Uncharacterized protein</fullName>
    </submittedName>
</protein>
<dbReference type="AlphaFoldDB" id="G7QDF1"/>
<feature type="chain" id="PRO_5003503575" evidence="1">
    <location>
        <begin position="29"/>
        <end position="50"/>
    </location>
</feature>
<gene>
    <name evidence="2" type="ORF">DFW101_0440</name>
</gene>
<evidence type="ECO:0000256" key="1">
    <source>
        <dbReference type="SAM" id="SignalP"/>
    </source>
</evidence>
<evidence type="ECO:0000313" key="2">
    <source>
        <dbReference type="EMBL" id="EHJ46457.1"/>
    </source>
</evidence>
<dbReference type="STRING" id="694327.DFW101_0440"/>